<evidence type="ECO:0000313" key="1">
    <source>
        <dbReference type="EMBL" id="KAH7922007.1"/>
    </source>
</evidence>
<gene>
    <name evidence="1" type="ORF">BV22DRAFT_688400</name>
</gene>
<keyword evidence="2" id="KW-1185">Reference proteome</keyword>
<dbReference type="Proteomes" id="UP000790709">
    <property type="component" value="Unassembled WGS sequence"/>
</dbReference>
<accession>A0ACB8BB45</accession>
<comment type="caution">
    <text evidence="1">The sequence shown here is derived from an EMBL/GenBank/DDBJ whole genome shotgun (WGS) entry which is preliminary data.</text>
</comment>
<organism evidence="1 2">
    <name type="scientific">Leucogyrophana mollusca</name>
    <dbReference type="NCBI Taxonomy" id="85980"/>
    <lineage>
        <taxon>Eukaryota</taxon>
        <taxon>Fungi</taxon>
        <taxon>Dikarya</taxon>
        <taxon>Basidiomycota</taxon>
        <taxon>Agaricomycotina</taxon>
        <taxon>Agaricomycetes</taxon>
        <taxon>Agaricomycetidae</taxon>
        <taxon>Boletales</taxon>
        <taxon>Boletales incertae sedis</taxon>
        <taxon>Leucogyrophana</taxon>
    </lineage>
</organism>
<reference evidence="1" key="1">
    <citation type="journal article" date="2021" name="New Phytol.">
        <title>Evolutionary innovations through gain and loss of genes in the ectomycorrhizal Boletales.</title>
        <authorList>
            <person name="Wu G."/>
            <person name="Miyauchi S."/>
            <person name="Morin E."/>
            <person name="Kuo A."/>
            <person name="Drula E."/>
            <person name="Varga T."/>
            <person name="Kohler A."/>
            <person name="Feng B."/>
            <person name="Cao Y."/>
            <person name="Lipzen A."/>
            <person name="Daum C."/>
            <person name="Hundley H."/>
            <person name="Pangilinan J."/>
            <person name="Johnson J."/>
            <person name="Barry K."/>
            <person name="LaButti K."/>
            <person name="Ng V."/>
            <person name="Ahrendt S."/>
            <person name="Min B."/>
            <person name="Choi I.G."/>
            <person name="Park H."/>
            <person name="Plett J.M."/>
            <person name="Magnuson J."/>
            <person name="Spatafora J.W."/>
            <person name="Nagy L.G."/>
            <person name="Henrissat B."/>
            <person name="Grigoriev I.V."/>
            <person name="Yang Z.L."/>
            <person name="Xu J."/>
            <person name="Martin F.M."/>
        </authorList>
    </citation>
    <scope>NUCLEOTIDE SEQUENCE</scope>
    <source>
        <strain evidence="1">KUC20120723A-06</strain>
    </source>
</reference>
<protein>
    <submittedName>
        <fullName evidence="1">Uncharacterized protein</fullName>
    </submittedName>
</protein>
<sequence length="76" mass="8198">MKTHCNLSNIPMAVVGSCRGEMSDGRFENRASMKRPTSPSPPPGTTTADPGRLSLPRTSPWSLPAIRAQVALHTIR</sequence>
<dbReference type="EMBL" id="MU266502">
    <property type="protein sequence ID" value="KAH7922007.1"/>
    <property type="molecule type" value="Genomic_DNA"/>
</dbReference>
<name>A0ACB8BB45_9AGAM</name>
<proteinExistence type="predicted"/>
<evidence type="ECO:0000313" key="2">
    <source>
        <dbReference type="Proteomes" id="UP000790709"/>
    </source>
</evidence>